<comment type="subcellular location">
    <subcellularLocation>
        <location evidence="1">Cell membrane</location>
        <topology evidence="1">Multi-pass membrane protein</topology>
    </subcellularLocation>
</comment>
<comment type="caution">
    <text evidence="10">The sequence shown here is derived from an EMBL/GenBank/DDBJ whole genome shotgun (WGS) entry which is preliminary data.</text>
</comment>
<keyword evidence="3" id="KW-0328">Glycosyltransferase</keyword>
<organism evidence="10 11">
    <name type="scientific">Microbulbifer rhizosphaerae</name>
    <dbReference type="NCBI Taxonomy" id="1562603"/>
    <lineage>
        <taxon>Bacteria</taxon>
        <taxon>Pseudomonadati</taxon>
        <taxon>Pseudomonadota</taxon>
        <taxon>Gammaproteobacteria</taxon>
        <taxon>Cellvibrionales</taxon>
        <taxon>Microbulbiferaceae</taxon>
        <taxon>Microbulbifer</taxon>
    </lineage>
</organism>
<keyword evidence="7 8" id="KW-0472">Membrane</keyword>
<dbReference type="PANTHER" id="PTHR33908:SF3">
    <property type="entry name" value="UNDECAPRENYL PHOSPHATE-ALPHA-4-AMINO-4-DEOXY-L-ARABINOSE ARABINOSYL TRANSFERASE"/>
    <property type="match status" value="1"/>
</dbReference>
<name>A0A7W4WDX3_9GAMM</name>
<feature type="transmembrane region" description="Helical" evidence="8">
    <location>
        <begin position="300"/>
        <end position="318"/>
    </location>
</feature>
<dbReference type="GO" id="GO:0010041">
    <property type="term" value="P:response to iron(III) ion"/>
    <property type="evidence" value="ECO:0007669"/>
    <property type="project" value="TreeGrafter"/>
</dbReference>
<dbReference type="GO" id="GO:0016763">
    <property type="term" value="F:pentosyltransferase activity"/>
    <property type="evidence" value="ECO:0007669"/>
    <property type="project" value="TreeGrafter"/>
</dbReference>
<dbReference type="PANTHER" id="PTHR33908">
    <property type="entry name" value="MANNOSYLTRANSFERASE YKCB-RELATED"/>
    <property type="match status" value="1"/>
</dbReference>
<dbReference type="AlphaFoldDB" id="A0A7W4WDX3"/>
<feature type="transmembrane region" description="Helical" evidence="8">
    <location>
        <begin position="265"/>
        <end position="288"/>
    </location>
</feature>
<dbReference type="GO" id="GO:0000030">
    <property type="term" value="F:mannosyltransferase activity"/>
    <property type="evidence" value="ECO:0007669"/>
    <property type="project" value="InterPro"/>
</dbReference>
<keyword evidence="2" id="KW-1003">Cell membrane</keyword>
<evidence type="ECO:0000313" key="10">
    <source>
        <dbReference type="EMBL" id="MBB3062463.1"/>
    </source>
</evidence>
<protein>
    <submittedName>
        <fullName evidence="10">4-amino-4-deoxy-L-arabinose transferase-like glycosyltransferase</fullName>
    </submittedName>
</protein>
<keyword evidence="6 8" id="KW-1133">Transmembrane helix</keyword>
<sequence>MNKSLSRFTWLLGLALACRLAAMVLLPLMDTSEPRYAEIARIMAETGDWITPYFDYGVPFWGKPPLSFWSQALSFKLLGVGEFPARLPSLLATLGILWLVFSATRALAGRQTAWLAVTIYGTSALGFVAAGAVLTDPFLTFGTTLTLVAALRIGLSGGSPLWGYLLFAGLGIGLLAKGPLAPVLALVPLGTWLYLEPSARIRHIPWVGGTLLALAISLPWYIAAELKTPGFLEYFIVGEHFLRFVDSGWNGDLYGSAHRAALGTIWWYAVQATFPWGLAAAALFVAAVRQRGWHFFRPEGWRGLLLAGCLWPLVFFTFAGNILWTYVQPALPPFAMLLAMALQKSDSRWSHRAVVACAGLIPVVILVFTLVVHYRPGSAKTEKQLVEFTRKSGGAQAELLYLGDRPFSARFYSAGSAKSVDRRELDKLLGDRPARNFYLAVPKEHIDSISAPPAGHLQELFTNRRYALFQAFRKPDADSL</sequence>
<evidence type="ECO:0000256" key="4">
    <source>
        <dbReference type="ARBA" id="ARBA00022679"/>
    </source>
</evidence>
<gene>
    <name evidence="10" type="ORF">FHS09_003312</name>
</gene>
<reference evidence="10 11" key="1">
    <citation type="submission" date="2020-08" db="EMBL/GenBank/DDBJ databases">
        <title>Genomic Encyclopedia of Type Strains, Phase III (KMG-III): the genomes of soil and plant-associated and newly described type strains.</title>
        <authorList>
            <person name="Whitman W."/>
        </authorList>
    </citation>
    <scope>NUCLEOTIDE SEQUENCE [LARGE SCALE GENOMIC DNA]</scope>
    <source>
        <strain evidence="10 11">CECT 8799</strain>
    </source>
</reference>
<evidence type="ECO:0000259" key="9">
    <source>
        <dbReference type="Pfam" id="PF02366"/>
    </source>
</evidence>
<keyword evidence="11" id="KW-1185">Reference proteome</keyword>
<dbReference type="InterPro" id="IPR003342">
    <property type="entry name" value="ArnT-like_N"/>
</dbReference>
<dbReference type="GO" id="GO:0009103">
    <property type="term" value="P:lipopolysaccharide biosynthetic process"/>
    <property type="evidence" value="ECO:0007669"/>
    <property type="project" value="UniProtKB-ARBA"/>
</dbReference>
<evidence type="ECO:0000256" key="6">
    <source>
        <dbReference type="ARBA" id="ARBA00022989"/>
    </source>
</evidence>
<dbReference type="GO" id="GO:0006493">
    <property type="term" value="P:protein O-linked glycosylation"/>
    <property type="evidence" value="ECO:0007669"/>
    <property type="project" value="InterPro"/>
</dbReference>
<feature type="transmembrane region" description="Helical" evidence="8">
    <location>
        <begin position="161"/>
        <end position="194"/>
    </location>
</feature>
<feature type="transmembrane region" description="Helical" evidence="8">
    <location>
        <begin position="354"/>
        <end position="374"/>
    </location>
</feature>
<evidence type="ECO:0000256" key="3">
    <source>
        <dbReference type="ARBA" id="ARBA00022676"/>
    </source>
</evidence>
<dbReference type="RefSeq" id="WP_183461785.1">
    <property type="nucleotide sequence ID" value="NZ_JACHWZ010000016.1"/>
</dbReference>
<keyword evidence="4 10" id="KW-0808">Transferase</keyword>
<dbReference type="InterPro" id="IPR050297">
    <property type="entry name" value="LipidA_mod_glycosyltrf_83"/>
</dbReference>
<feature type="transmembrane region" description="Helical" evidence="8">
    <location>
        <begin position="83"/>
        <end position="101"/>
    </location>
</feature>
<evidence type="ECO:0000313" key="11">
    <source>
        <dbReference type="Proteomes" id="UP000535937"/>
    </source>
</evidence>
<accession>A0A7W4WDX3</accession>
<proteinExistence type="predicted"/>
<feature type="transmembrane region" description="Helical" evidence="8">
    <location>
        <begin position="206"/>
        <end position="223"/>
    </location>
</feature>
<dbReference type="GO" id="GO:0005886">
    <property type="term" value="C:plasma membrane"/>
    <property type="evidence" value="ECO:0007669"/>
    <property type="project" value="UniProtKB-SubCell"/>
</dbReference>
<evidence type="ECO:0000256" key="8">
    <source>
        <dbReference type="SAM" id="Phobius"/>
    </source>
</evidence>
<keyword evidence="5 8" id="KW-0812">Transmembrane</keyword>
<evidence type="ECO:0000256" key="1">
    <source>
        <dbReference type="ARBA" id="ARBA00004651"/>
    </source>
</evidence>
<evidence type="ECO:0000256" key="7">
    <source>
        <dbReference type="ARBA" id="ARBA00023136"/>
    </source>
</evidence>
<feature type="domain" description="ArnT-like N-terminal" evidence="9">
    <location>
        <begin position="31"/>
        <end position="235"/>
    </location>
</feature>
<feature type="transmembrane region" description="Helical" evidence="8">
    <location>
        <begin position="113"/>
        <end position="134"/>
    </location>
</feature>
<evidence type="ECO:0000256" key="5">
    <source>
        <dbReference type="ARBA" id="ARBA00022692"/>
    </source>
</evidence>
<dbReference type="PROSITE" id="PS51257">
    <property type="entry name" value="PROKAR_LIPOPROTEIN"/>
    <property type="match status" value="1"/>
</dbReference>
<dbReference type="Proteomes" id="UP000535937">
    <property type="component" value="Unassembled WGS sequence"/>
</dbReference>
<dbReference type="Pfam" id="PF02366">
    <property type="entry name" value="PMT"/>
    <property type="match status" value="1"/>
</dbReference>
<evidence type="ECO:0000256" key="2">
    <source>
        <dbReference type="ARBA" id="ARBA00022475"/>
    </source>
</evidence>
<dbReference type="EMBL" id="JACHWZ010000016">
    <property type="protein sequence ID" value="MBB3062463.1"/>
    <property type="molecule type" value="Genomic_DNA"/>
</dbReference>